<protein>
    <submittedName>
        <fullName evidence="4">Uncharacterized protein</fullName>
    </submittedName>
</protein>
<keyword evidence="5" id="KW-1185">Reference proteome</keyword>
<keyword evidence="3" id="KW-0812">Transmembrane</keyword>
<dbReference type="KEGG" id="fmr:Fuma_04326"/>
<dbReference type="RefSeq" id="WP_077025960.1">
    <property type="nucleotide sequence ID" value="NZ_CP017641.1"/>
</dbReference>
<name>A0A1P8WKW4_9PLAN</name>
<keyword evidence="1" id="KW-0175">Coiled coil</keyword>
<gene>
    <name evidence="4" type="ORF">Fuma_04326</name>
</gene>
<dbReference type="EMBL" id="CP017641">
    <property type="protein sequence ID" value="APZ94687.1"/>
    <property type="molecule type" value="Genomic_DNA"/>
</dbReference>
<dbReference type="OrthoDB" id="284128at2"/>
<keyword evidence="3" id="KW-1133">Transmembrane helix</keyword>
<sequence>MSRRKSTGDQEFGSDSFLDIIANIVGILIILIVMAGVKVARQPAMLADLESVAVVTEPNNSPVPGLAEASGDLLQHEGSNHGQGLSTERREPAKSAALESVDVATVQTETRQTSEVQSAIASLTEPAVEVDTDTELEQQIAALRIQLNESRSDTATTENELSNLLALIQQQQNVKELQQRRAGSVEQERTQLTHTVLSLQASLSDIERQAASFRSTAASLTERQAYIAGALQQVAAETQQLQEVLDTVEAQQPNSDRLNHRLSPVSESVADDELHFRLHGGRIAHVPLKGLLERMSEQVVGRRNMVMRFHRYEGMVGPVGGFQMKYIVQRGTHSPLQALQMGHEPRITVARWSILPSDTLNAEPVDTALKIGSRFRQLLESTDSRTAITIWLYPDDFRYFSRLRELAHSLNLRVAARPLPEGTDISASPTGSRSKAQ</sequence>
<evidence type="ECO:0000313" key="4">
    <source>
        <dbReference type="EMBL" id="APZ94687.1"/>
    </source>
</evidence>
<dbReference type="STRING" id="1891926.Fuma_04326"/>
<evidence type="ECO:0000313" key="5">
    <source>
        <dbReference type="Proteomes" id="UP000187735"/>
    </source>
</evidence>
<keyword evidence="3" id="KW-0472">Membrane</keyword>
<accession>A0A1P8WKW4</accession>
<proteinExistence type="predicted"/>
<feature type="coiled-coil region" evidence="1">
    <location>
        <begin position="133"/>
        <end position="251"/>
    </location>
</feature>
<feature type="region of interest" description="Disordered" evidence="2">
    <location>
        <begin position="74"/>
        <end position="97"/>
    </location>
</feature>
<evidence type="ECO:0000256" key="2">
    <source>
        <dbReference type="SAM" id="MobiDB-lite"/>
    </source>
</evidence>
<reference evidence="4 5" key="1">
    <citation type="journal article" date="2016" name="Front. Microbiol.">
        <title>Fuerstia marisgermanicae gen. nov., sp. nov., an Unusual Member of the Phylum Planctomycetes from the German Wadden Sea.</title>
        <authorList>
            <person name="Kohn T."/>
            <person name="Heuer A."/>
            <person name="Jogler M."/>
            <person name="Vollmers J."/>
            <person name="Boedeker C."/>
            <person name="Bunk B."/>
            <person name="Rast P."/>
            <person name="Borchert D."/>
            <person name="Glockner I."/>
            <person name="Freese H.M."/>
            <person name="Klenk H.P."/>
            <person name="Overmann J."/>
            <person name="Kaster A.K."/>
            <person name="Rohde M."/>
            <person name="Wiegand S."/>
            <person name="Jogler C."/>
        </authorList>
    </citation>
    <scope>NUCLEOTIDE SEQUENCE [LARGE SCALE GENOMIC DNA]</scope>
    <source>
        <strain evidence="4 5">NH11</strain>
    </source>
</reference>
<dbReference type="AlphaFoldDB" id="A0A1P8WKW4"/>
<dbReference type="Proteomes" id="UP000187735">
    <property type="component" value="Chromosome"/>
</dbReference>
<evidence type="ECO:0000256" key="1">
    <source>
        <dbReference type="SAM" id="Coils"/>
    </source>
</evidence>
<feature type="transmembrane region" description="Helical" evidence="3">
    <location>
        <begin position="20"/>
        <end position="40"/>
    </location>
</feature>
<evidence type="ECO:0000256" key="3">
    <source>
        <dbReference type="SAM" id="Phobius"/>
    </source>
</evidence>
<organism evidence="4 5">
    <name type="scientific">Fuerstiella marisgermanici</name>
    <dbReference type="NCBI Taxonomy" id="1891926"/>
    <lineage>
        <taxon>Bacteria</taxon>
        <taxon>Pseudomonadati</taxon>
        <taxon>Planctomycetota</taxon>
        <taxon>Planctomycetia</taxon>
        <taxon>Planctomycetales</taxon>
        <taxon>Planctomycetaceae</taxon>
        <taxon>Fuerstiella</taxon>
    </lineage>
</organism>